<evidence type="ECO:0000313" key="2">
    <source>
        <dbReference type="EMBL" id="AYF01922.1"/>
    </source>
</evidence>
<dbReference type="InterPro" id="IPR036249">
    <property type="entry name" value="Thioredoxin-like_sf"/>
</dbReference>
<name>A0A386UQ20_9RHOB</name>
<dbReference type="InterPro" id="IPR010634">
    <property type="entry name" value="DUF1223"/>
</dbReference>
<evidence type="ECO:0000313" key="3">
    <source>
        <dbReference type="Proteomes" id="UP000272010"/>
    </source>
</evidence>
<dbReference type="EMBL" id="CP031078">
    <property type="protein sequence ID" value="AYF01922.1"/>
    <property type="molecule type" value="Genomic_DNA"/>
</dbReference>
<dbReference type="PANTHER" id="PTHR36057:SF1">
    <property type="entry name" value="LIPOPROTEIN LIPID ATTACHMENT SITE-LIKE PROTEIN, PUTATIVE (DUF1223)-RELATED"/>
    <property type="match status" value="1"/>
</dbReference>
<dbReference type="Pfam" id="PF06764">
    <property type="entry name" value="DUF1223"/>
    <property type="match status" value="1"/>
</dbReference>
<dbReference type="AlphaFoldDB" id="A0A386UQ20"/>
<sequence length="358" mass="37427">MAALVLAHPVGAQDRGGPGAGGMAAGGQGGGAVSLGADAPGGTRGGEGALPSLDAVGVTVLGEPASQGEPDAEPPQADAPRDDSLGLIEAPDGMPAIGAGGLPFIEGDLFPDSPAVAAFAQRPTAQARAGLGPISHPPVVVELFTSQGCTACPPADRMLADLAERDDILALSWHVDYWDYLGWADDFAKPEFTLRQQSYAHAWGERAIYTPQMIVGGTDTLIALRPADLMALVDMQMTRPVPIMVSARQRGEEFQIELTPRVAIPDKVAIVLVRYAPHRHVTIKAGENRGVAVRYTNVVLAADRIGEWDGRAALRMTVRPDLASGDAFPEDTRHAILAQQMGRAGQPTGPILAAIRLD</sequence>
<dbReference type="PANTHER" id="PTHR36057">
    <property type="match status" value="1"/>
</dbReference>
<feature type="region of interest" description="Disordered" evidence="1">
    <location>
        <begin position="63"/>
        <end position="83"/>
    </location>
</feature>
<feature type="region of interest" description="Disordered" evidence="1">
    <location>
        <begin position="1"/>
        <end position="47"/>
    </location>
</feature>
<proteinExistence type="predicted"/>
<gene>
    <name evidence="2" type="ORF">PY32053_02317</name>
</gene>
<protein>
    <submittedName>
        <fullName evidence="2">DUF1223 domain-containing protein</fullName>
    </submittedName>
</protein>
<feature type="compositionally biased region" description="Gly residues" evidence="1">
    <location>
        <begin position="14"/>
        <end position="33"/>
    </location>
</feature>
<organism evidence="2 3">
    <name type="scientific">Paracoccus yeei</name>
    <dbReference type="NCBI Taxonomy" id="147645"/>
    <lineage>
        <taxon>Bacteria</taxon>
        <taxon>Pseudomonadati</taxon>
        <taxon>Pseudomonadota</taxon>
        <taxon>Alphaproteobacteria</taxon>
        <taxon>Rhodobacterales</taxon>
        <taxon>Paracoccaceae</taxon>
        <taxon>Paracoccus</taxon>
    </lineage>
</organism>
<dbReference type="SUPFAM" id="SSF52833">
    <property type="entry name" value="Thioredoxin-like"/>
    <property type="match status" value="1"/>
</dbReference>
<reference evidence="3" key="1">
    <citation type="submission" date="2018-07" db="EMBL/GenBank/DDBJ databases">
        <title>Genome Structure of the Opportunistic Pathogen Paracoccus yeei (Alphaproteobacteria) and Identification of Putative Virulence Factors.</title>
        <authorList>
            <person name="Lasek R."/>
            <person name="Szuplewska M."/>
            <person name="Mitura M."/>
            <person name="Decewicz P."/>
            <person name="Chmielowska C."/>
            <person name="Pawlot A."/>
            <person name="Sentkowska D."/>
            <person name="Czarnecki J."/>
            <person name="Bartosik D."/>
        </authorList>
    </citation>
    <scope>NUCLEOTIDE SEQUENCE [LARGE SCALE GENOMIC DNA]</scope>
    <source>
        <strain evidence="3">CCUG 32053</strain>
    </source>
</reference>
<accession>A0A386UQ20</accession>
<evidence type="ECO:0000256" key="1">
    <source>
        <dbReference type="SAM" id="MobiDB-lite"/>
    </source>
</evidence>
<dbReference type="Proteomes" id="UP000272010">
    <property type="component" value="Chromosome"/>
</dbReference>